<evidence type="ECO:0000313" key="1">
    <source>
        <dbReference type="EMBL" id="KKK74407.1"/>
    </source>
</evidence>
<organism evidence="1">
    <name type="scientific">marine sediment metagenome</name>
    <dbReference type="NCBI Taxonomy" id="412755"/>
    <lineage>
        <taxon>unclassified sequences</taxon>
        <taxon>metagenomes</taxon>
        <taxon>ecological metagenomes</taxon>
    </lineage>
</organism>
<name>A0A0F8XZA9_9ZZZZ</name>
<accession>A0A0F8XZA9</accession>
<feature type="non-terminal residue" evidence="1">
    <location>
        <position position="1"/>
    </location>
</feature>
<dbReference type="AlphaFoldDB" id="A0A0F8XZA9"/>
<protein>
    <submittedName>
        <fullName evidence="1">Uncharacterized protein</fullName>
    </submittedName>
</protein>
<proteinExistence type="predicted"/>
<comment type="caution">
    <text evidence="1">The sequence shown here is derived from an EMBL/GenBank/DDBJ whole genome shotgun (WGS) entry which is preliminary data.</text>
</comment>
<gene>
    <name evidence="1" type="ORF">LCGC14_2884110</name>
</gene>
<reference evidence="1" key="1">
    <citation type="journal article" date="2015" name="Nature">
        <title>Complex archaea that bridge the gap between prokaryotes and eukaryotes.</title>
        <authorList>
            <person name="Spang A."/>
            <person name="Saw J.H."/>
            <person name="Jorgensen S.L."/>
            <person name="Zaremba-Niedzwiedzka K."/>
            <person name="Martijn J."/>
            <person name="Lind A.E."/>
            <person name="van Eijk R."/>
            <person name="Schleper C."/>
            <person name="Guy L."/>
            <person name="Ettema T.J."/>
        </authorList>
    </citation>
    <scope>NUCLEOTIDE SEQUENCE</scope>
</reference>
<sequence>TADFETARSIRYRPEGDASPSFTFEAFIESYTVGPPVDDAIRWNATLRPTDAITRA</sequence>
<dbReference type="EMBL" id="LAZR01056332">
    <property type="protein sequence ID" value="KKK74407.1"/>
    <property type="molecule type" value="Genomic_DNA"/>
</dbReference>